<organism evidence="4 5">
    <name type="scientific">Kockovaella imperatae</name>
    <dbReference type="NCBI Taxonomy" id="4999"/>
    <lineage>
        <taxon>Eukaryota</taxon>
        <taxon>Fungi</taxon>
        <taxon>Dikarya</taxon>
        <taxon>Basidiomycota</taxon>
        <taxon>Agaricomycotina</taxon>
        <taxon>Tremellomycetes</taxon>
        <taxon>Tremellales</taxon>
        <taxon>Cuniculitremaceae</taxon>
        <taxon>Kockovaella</taxon>
    </lineage>
</organism>
<feature type="transmembrane region" description="Helical" evidence="3">
    <location>
        <begin position="110"/>
        <end position="131"/>
    </location>
</feature>
<evidence type="ECO:0000313" key="4">
    <source>
        <dbReference type="EMBL" id="ORX33382.1"/>
    </source>
</evidence>
<evidence type="ECO:0000256" key="3">
    <source>
        <dbReference type="SAM" id="Phobius"/>
    </source>
</evidence>
<gene>
    <name evidence="4" type="ORF">BD324DRAFT_610656</name>
</gene>
<accession>A0A1Y1U5W5</accession>
<keyword evidence="3" id="KW-0472">Membrane</keyword>
<evidence type="ECO:0000256" key="1">
    <source>
        <dbReference type="SAM" id="Coils"/>
    </source>
</evidence>
<feature type="compositionally biased region" description="Low complexity" evidence="2">
    <location>
        <begin position="48"/>
        <end position="68"/>
    </location>
</feature>
<comment type="caution">
    <text evidence="4">The sequence shown here is derived from an EMBL/GenBank/DDBJ whole genome shotgun (WGS) entry which is preliminary data.</text>
</comment>
<feature type="compositionally biased region" description="Polar residues" evidence="2">
    <location>
        <begin position="22"/>
        <end position="35"/>
    </location>
</feature>
<dbReference type="EMBL" id="NBSH01000022">
    <property type="protein sequence ID" value="ORX33382.1"/>
    <property type="molecule type" value="Genomic_DNA"/>
</dbReference>
<feature type="compositionally biased region" description="Low complexity" evidence="2">
    <location>
        <begin position="78"/>
        <end position="96"/>
    </location>
</feature>
<dbReference type="InParanoid" id="A0A1Y1U5W5"/>
<reference evidence="4 5" key="1">
    <citation type="submission" date="2017-03" db="EMBL/GenBank/DDBJ databases">
        <title>Widespread Adenine N6-methylation of Active Genes in Fungi.</title>
        <authorList>
            <consortium name="DOE Joint Genome Institute"/>
            <person name="Mondo S.J."/>
            <person name="Dannebaum R.O."/>
            <person name="Kuo R.C."/>
            <person name="Louie K.B."/>
            <person name="Bewick A.J."/>
            <person name="Labutti K."/>
            <person name="Haridas S."/>
            <person name="Kuo A."/>
            <person name="Salamov A."/>
            <person name="Ahrendt S.R."/>
            <person name="Lau R."/>
            <person name="Bowen B.P."/>
            <person name="Lipzen A."/>
            <person name="Sullivan W."/>
            <person name="Andreopoulos W.B."/>
            <person name="Clum A."/>
            <person name="Lindquist E."/>
            <person name="Daum C."/>
            <person name="Northen T.R."/>
            <person name="Ramamoorthy G."/>
            <person name="Schmitz R.J."/>
            <person name="Gryganskyi A."/>
            <person name="Culley D."/>
            <person name="Magnuson J."/>
            <person name="James T.Y."/>
            <person name="O'Malley M.A."/>
            <person name="Stajich J.E."/>
            <person name="Spatafora J.W."/>
            <person name="Visel A."/>
            <person name="Grigoriev I.V."/>
        </authorList>
    </citation>
    <scope>NUCLEOTIDE SEQUENCE [LARGE SCALE GENOMIC DNA]</scope>
    <source>
        <strain evidence="4 5">NRRL Y-17943</strain>
    </source>
</reference>
<feature type="region of interest" description="Disordered" evidence="2">
    <location>
        <begin position="22"/>
        <end position="100"/>
    </location>
</feature>
<dbReference type="Proteomes" id="UP000193218">
    <property type="component" value="Unassembled WGS sequence"/>
</dbReference>
<dbReference type="AlphaFoldDB" id="A0A1Y1U5W5"/>
<keyword evidence="1" id="KW-0175">Coiled coil</keyword>
<evidence type="ECO:0000313" key="5">
    <source>
        <dbReference type="Proteomes" id="UP000193218"/>
    </source>
</evidence>
<dbReference type="GeneID" id="33556015"/>
<dbReference type="RefSeq" id="XP_021867718.1">
    <property type="nucleotide sequence ID" value="XM_022014207.1"/>
</dbReference>
<keyword evidence="5" id="KW-1185">Reference proteome</keyword>
<keyword evidence="3" id="KW-1133">Transmembrane helix</keyword>
<proteinExistence type="predicted"/>
<sequence length="209" mass="23107">MASLRTSLNTVRNLLTPRHLSLQATNNQLSTTPGPNSMLRRSLHQSRTSKLASPTSSTSTSSSRLSSTPHVSNGPRPTGSTASSSSTSSTGGSSSGKKPPSRHLIWYREIVPAMLPIIFLSSTIFLSLTLVRTHLSHRKSLEESTAKIQELELQLAKLRREQRIAREREKRERERILPLLVGRVLKKVGVVGHEEEMEVGAEEDERLVV</sequence>
<evidence type="ECO:0000256" key="2">
    <source>
        <dbReference type="SAM" id="MobiDB-lite"/>
    </source>
</evidence>
<protein>
    <submittedName>
        <fullName evidence="4">Uncharacterized protein</fullName>
    </submittedName>
</protein>
<name>A0A1Y1U5W5_9TREE</name>
<feature type="coiled-coil region" evidence="1">
    <location>
        <begin position="141"/>
        <end position="175"/>
    </location>
</feature>
<keyword evidence="3" id="KW-0812">Transmembrane</keyword>
<dbReference type="OrthoDB" id="3359404at2759"/>